<evidence type="ECO:0000313" key="2">
    <source>
        <dbReference type="Proteomes" id="UP001595724"/>
    </source>
</evidence>
<dbReference type="CDD" id="cd16376">
    <property type="entry name" value="Avd_like"/>
    <property type="match status" value="1"/>
</dbReference>
<organism evidence="1 2">
    <name type="scientific">Luteimonas notoginsengisoli</name>
    <dbReference type="NCBI Taxonomy" id="1578200"/>
    <lineage>
        <taxon>Bacteria</taxon>
        <taxon>Pseudomonadati</taxon>
        <taxon>Pseudomonadota</taxon>
        <taxon>Gammaproteobacteria</taxon>
        <taxon>Lysobacterales</taxon>
        <taxon>Lysobacteraceae</taxon>
        <taxon>Luteimonas</taxon>
    </lineage>
</organism>
<dbReference type="Proteomes" id="UP001595724">
    <property type="component" value="Unassembled WGS sequence"/>
</dbReference>
<dbReference type="EMBL" id="JBHRYF010000001">
    <property type="protein sequence ID" value="MFC3658997.1"/>
    <property type="molecule type" value="Genomic_DNA"/>
</dbReference>
<dbReference type="RefSeq" id="WP_386705947.1">
    <property type="nucleotide sequence ID" value="NZ_JBHRYF010000001.1"/>
</dbReference>
<dbReference type="InterPro" id="IPR036583">
    <property type="entry name" value="23S_rRNA_IVS_sf"/>
</dbReference>
<dbReference type="Gene3D" id="1.20.1440.60">
    <property type="entry name" value="23S rRNA-intervening sequence"/>
    <property type="match status" value="1"/>
</dbReference>
<comment type="caution">
    <text evidence="1">The sequence shown here is derived from an EMBL/GenBank/DDBJ whole genome shotgun (WGS) entry which is preliminary data.</text>
</comment>
<keyword evidence="2" id="KW-1185">Reference proteome</keyword>
<name>A0ABV7UPY2_9GAMM</name>
<sequence length="145" mass="16608">MNTAVPPIVKASERLLVDIEQAVRRFDRYHRYAIGTDLRAKAMQVYDLAQRAWRDRQHQARWVAQLVWAIDELRHRLQAAKLLRATPSFCQFEHLARQISELGKQAGGWHRHLNTPKGQDAQGRQAVAQRAQKLSTRATPAGVNP</sequence>
<reference evidence="2" key="1">
    <citation type="journal article" date="2019" name="Int. J. Syst. Evol. Microbiol.">
        <title>The Global Catalogue of Microorganisms (GCM) 10K type strain sequencing project: providing services to taxonomists for standard genome sequencing and annotation.</title>
        <authorList>
            <consortium name="The Broad Institute Genomics Platform"/>
            <consortium name="The Broad Institute Genome Sequencing Center for Infectious Disease"/>
            <person name="Wu L."/>
            <person name="Ma J."/>
        </authorList>
    </citation>
    <scope>NUCLEOTIDE SEQUENCE [LARGE SCALE GENOMIC DNA]</scope>
    <source>
        <strain evidence="2">KCTC 42211</strain>
    </source>
</reference>
<accession>A0ABV7UPY2</accession>
<protein>
    <submittedName>
        <fullName evidence="1">Four helix bundle protein</fullName>
    </submittedName>
</protein>
<gene>
    <name evidence="1" type="ORF">ACFOM9_02755</name>
</gene>
<dbReference type="InterPro" id="IPR055360">
    <property type="entry name" value="bAvd"/>
</dbReference>
<evidence type="ECO:0000313" key="1">
    <source>
        <dbReference type="EMBL" id="MFC3658997.1"/>
    </source>
</evidence>
<proteinExistence type="predicted"/>